<feature type="transmembrane region" description="Helical" evidence="6">
    <location>
        <begin position="188"/>
        <end position="208"/>
    </location>
</feature>
<accession>A0ABW8KWM5</accession>
<dbReference type="InterPro" id="IPR017039">
    <property type="entry name" value="Virul_fac_BrkB"/>
</dbReference>
<keyword evidence="4 6" id="KW-1133">Transmembrane helix</keyword>
<dbReference type="PANTHER" id="PTHR30213:SF0">
    <property type="entry name" value="UPF0761 MEMBRANE PROTEIN YIHY"/>
    <property type="match status" value="1"/>
</dbReference>
<dbReference type="RefSeq" id="WP_182718961.1">
    <property type="nucleotide sequence ID" value="NZ_JBJDOT010000009.1"/>
</dbReference>
<evidence type="ECO:0000313" key="7">
    <source>
        <dbReference type="EMBL" id="MFK3863979.1"/>
    </source>
</evidence>
<evidence type="ECO:0000256" key="4">
    <source>
        <dbReference type="ARBA" id="ARBA00022989"/>
    </source>
</evidence>
<dbReference type="PIRSF" id="PIRSF035875">
    <property type="entry name" value="RNase_BN"/>
    <property type="match status" value="1"/>
</dbReference>
<evidence type="ECO:0000256" key="6">
    <source>
        <dbReference type="SAM" id="Phobius"/>
    </source>
</evidence>
<comment type="caution">
    <text evidence="7">The sequence shown here is derived from an EMBL/GenBank/DDBJ whole genome shotgun (WGS) entry which is preliminary data.</text>
</comment>
<dbReference type="PANTHER" id="PTHR30213">
    <property type="entry name" value="INNER MEMBRANE PROTEIN YHJD"/>
    <property type="match status" value="1"/>
</dbReference>
<name>A0ABW8KWM5_9GAMM</name>
<feature type="transmembrane region" description="Helical" evidence="6">
    <location>
        <begin position="257"/>
        <end position="281"/>
    </location>
</feature>
<feature type="transmembrane region" description="Helical" evidence="6">
    <location>
        <begin position="220"/>
        <end position="245"/>
    </location>
</feature>
<organism evidence="7 8">
    <name type="scientific">Pseudoalteromonas rhizosphaerae</name>
    <dbReference type="NCBI Taxonomy" id="2518973"/>
    <lineage>
        <taxon>Bacteria</taxon>
        <taxon>Pseudomonadati</taxon>
        <taxon>Pseudomonadota</taxon>
        <taxon>Gammaproteobacteria</taxon>
        <taxon>Alteromonadales</taxon>
        <taxon>Pseudoalteromonadaceae</taxon>
        <taxon>Pseudoalteromonas</taxon>
    </lineage>
</organism>
<protein>
    <submittedName>
        <fullName evidence="7">YihY/virulence factor BrkB family protein</fullName>
    </submittedName>
</protein>
<evidence type="ECO:0000256" key="2">
    <source>
        <dbReference type="ARBA" id="ARBA00022475"/>
    </source>
</evidence>
<dbReference type="EMBL" id="JBJDOT010000009">
    <property type="protein sequence ID" value="MFK3863979.1"/>
    <property type="molecule type" value="Genomic_DNA"/>
</dbReference>
<gene>
    <name evidence="7" type="ORF">ACI2JU_08835</name>
</gene>
<dbReference type="NCBIfam" id="TIGR00765">
    <property type="entry name" value="yihY_not_rbn"/>
    <property type="match status" value="1"/>
</dbReference>
<feature type="transmembrane region" description="Helical" evidence="6">
    <location>
        <begin position="39"/>
        <end position="66"/>
    </location>
</feature>
<sequence length="326" mass="35866">MAHKPRGYTADKPTEIPLLGWWDISKRVYQSMSQDNLSFVAAGVAFYALLAIFPALAACVSLYAYFASTADVSEQISKFITLLPPSSREIVLQQVSEVTQQSQKVLSVSAISTLLLTTWSSSKGCQALITACNITYHEQTKRQFFKALLVRFLFSIGAILVAVIALLIIGILPIALNIVGLENSIDTVIKLLTWLLLAATFHFALAFVYRYAPHRKAAKWRWVTTGSVMATGLWIIASLGFSYYVSQFASYNETYGSLAGVVIMLMWLYISAYIIIFGAAINASTEQQTMVDSTVGPAHQSGNRGAFVADNLTKKQKSERSVKTNE</sequence>
<evidence type="ECO:0000256" key="3">
    <source>
        <dbReference type="ARBA" id="ARBA00022692"/>
    </source>
</evidence>
<evidence type="ECO:0000256" key="5">
    <source>
        <dbReference type="ARBA" id="ARBA00023136"/>
    </source>
</evidence>
<evidence type="ECO:0000256" key="1">
    <source>
        <dbReference type="ARBA" id="ARBA00004651"/>
    </source>
</evidence>
<keyword evidence="3 6" id="KW-0812">Transmembrane</keyword>
<keyword evidence="2" id="KW-1003">Cell membrane</keyword>
<feature type="transmembrane region" description="Helical" evidence="6">
    <location>
        <begin position="148"/>
        <end position="176"/>
    </location>
</feature>
<evidence type="ECO:0000313" key="8">
    <source>
        <dbReference type="Proteomes" id="UP001620262"/>
    </source>
</evidence>
<reference evidence="7 8" key="1">
    <citation type="submission" date="2024-11" db="EMBL/GenBank/DDBJ databases">
        <title>The Natural Products Discovery Center: Release of the First 8490 Sequenced Strains for Exploring Actinobacteria Biosynthetic Diversity.</title>
        <authorList>
            <person name="Kalkreuter E."/>
            <person name="Kautsar S.A."/>
            <person name="Yang D."/>
            <person name="Bader C.D."/>
            <person name="Teijaro C.N."/>
            <person name="Fluegel L."/>
            <person name="Davis C.M."/>
            <person name="Simpson J.R."/>
            <person name="Lauterbach L."/>
            <person name="Steele A.D."/>
            <person name="Gui C."/>
            <person name="Meng S."/>
            <person name="Li G."/>
            <person name="Viehrig K."/>
            <person name="Ye F."/>
            <person name="Su P."/>
            <person name="Kiefer A.F."/>
            <person name="Nichols A."/>
            <person name="Cepeda A.J."/>
            <person name="Yan W."/>
            <person name="Fan B."/>
            <person name="Jiang Y."/>
            <person name="Adhikari A."/>
            <person name="Zheng C.-J."/>
            <person name="Schuster L."/>
            <person name="Cowan T.M."/>
            <person name="Smanski M.J."/>
            <person name="Chevrette M.G."/>
            <person name="De Carvalho L.P.S."/>
            <person name="Shen B."/>
        </authorList>
    </citation>
    <scope>NUCLEOTIDE SEQUENCE [LARGE SCALE GENOMIC DNA]</scope>
    <source>
        <strain evidence="7 8">NPDC078403</strain>
    </source>
</reference>
<keyword evidence="5 6" id="KW-0472">Membrane</keyword>
<dbReference type="Pfam" id="PF03631">
    <property type="entry name" value="Virul_fac_BrkB"/>
    <property type="match status" value="1"/>
</dbReference>
<proteinExistence type="predicted"/>
<dbReference type="Proteomes" id="UP001620262">
    <property type="component" value="Unassembled WGS sequence"/>
</dbReference>
<keyword evidence="8" id="KW-1185">Reference proteome</keyword>
<comment type="subcellular location">
    <subcellularLocation>
        <location evidence="1">Cell membrane</location>
        <topology evidence="1">Multi-pass membrane protein</topology>
    </subcellularLocation>
</comment>